<dbReference type="Gene3D" id="3.40.50.300">
    <property type="entry name" value="P-loop containing nucleotide triphosphate hydrolases"/>
    <property type="match status" value="1"/>
</dbReference>
<proteinExistence type="predicted"/>
<dbReference type="Proteomes" id="UP001201980">
    <property type="component" value="Unassembled WGS sequence"/>
</dbReference>
<keyword evidence="2" id="KW-1185">Reference proteome</keyword>
<sequence length="268" mass="30576">MRQALYTLGFHDVYHMQTLIGDPSRADLWTKAVLAKYLPDTDLSKPEFATEDWDQLLGDCQGVCDIPPAFFGAELAEHYPDAKVVIMNRDPEKWYYSVLGSTYRLTQPREPWMKLRMGFCALFDKNMWGMMRFVKAMNKHALGGYDHGKDKDRAIAWFNGQYEEFRDRIPEERRIEYAITDGWGPLCEHLGVPVPTATDPETGETKTAPFPRLNDQEFFQQRGELLISKSVSKAWANVVDVIGKLGFLVALGYGASVLAGHRGRSFPW</sequence>
<organism evidence="1 2">
    <name type="scientific">Zalerion maritima</name>
    <dbReference type="NCBI Taxonomy" id="339359"/>
    <lineage>
        <taxon>Eukaryota</taxon>
        <taxon>Fungi</taxon>
        <taxon>Dikarya</taxon>
        <taxon>Ascomycota</taxon>
        <taxon>Pezizomycotina</taxon>
        <taxon>Sordariomycetes</taxon>
        <taxon>Lulworthiomycetidae</taxon>
        <taxon>Lulworthiales</taxon>
        <taxon>Lulworthiaceae</taxon>
        <taxon>Zalerion</taxon>
    </lineage>
</organism>
<dbReference type="PANTHER" id="PTHR36978:SF4">
    <property type="entry name" value="P-LOOP CONTAINING NUCLEOSIDE TRIPHOSPHATE HYDROLASE PROTEIN"/>
    <property type="match status" value="1"/>
</dbReference>
<dbReference type="AlphaFoldDB" id="A0AAD5WR44"/>
<dbReference type="InterPro" id="IPR040632">
    <property type="entry name" value="Sulfotransfer_4"/>
</dbReference>
<dbReference type="InterPro" id="IPR027417">
    <property type="entry name" value="P-loop_NTPase"/>
</dbReference>
<evidence type="ECO:0008006" key="3">
    <source>
        <dbReference type="Google" id="ProtNLM"/>
    </source>
</evidence>
<comment type="caution">
    <text evidence="1">The sequence shown here is derived from an EMBL/GenBank/DDBJ whole genome shotgun (WGS) entry which is preliminary data.</text>
</comment>
<evidence type="ECO:0000313" key="2">
    <source>
        <dbReference type="Proteomes" id="UP001201980"/>
    </source>
</evidence>
<dbReference type="Pfam" id="PF17784">
    <property type="entry name" value="Sulfotransfer_4"/>
    <property type="match status" value="1"/>
</dbReference>
<dbReference type="EMBL" id="JAKWBI020000250">
    <property type="protein sequence ID" value="KAJ2897948.1"/>
    <property type="molecule type" value="Genomic_DNA"/>
</dbReference>
<gene>
    <name evidence="1" type="ORF">MKZ38_004277</name>
</gene>
<dbReference type="SUPFAM" id="SSF52540">
    <property type="entry name" value="P-loop containing nucleoside triphosphate hydrolases"/>
    <property type="match status" value="1"/>
</dbReference>
<dbReference type="PANTHER" id="PTHR36978">
    <property type="entry name" value="P-LOOP CONTAINING NUCLEOTIDE TRIPHOSPHATE HYDROLASE"/>
    <property type="match status" value="1"/>
</dbReference>
<protein>
    <recommendedName>
        <fullName evidence="3">Sulfotransferase</fullName>
    </recommendedName>
</protein>
<reference evidence="1" key="1">
    <citation type="submission" date="2022-07" db="EMBL/GenBank/DDBJ databases">
        <title>Draft genome sequence of Zalerion maritima ATCC 34329, a (micro)plastics degrading marine fungus.</title>
        <authorList>
            <person name="Paco A."/>
            <person name="Goncalves M.F.M."/>
            <person name="Rocha-Santos T.A.P."/>
            <person name="Alves A."/>
        </authorList>
    </citation>
    <scope>NUCLEOTIDE SEQUENCE</scope>
    <source>
        <strain evidence="1">ATCC 34329</strain>
    </source>
</reference>
<evidence type="ECO:0000313" key="1">
    <source>
        <dbReference type="EMBL" id="KAJ2897948.1"/>
    </source>
</evidence>
<name>A0AAD5WR44_9PEZI</name>
<accession>A0AAD5WR44</accession>